<evidence type="ECO:0000313" key="5">
    <source>
        <dbReference type="Proteomes" id="UP001487740"/>
    </source>
</evidence>
<dbReference type="Gene3D" id="3.30.2350.10">
    <property type="entry name" value="Pseudouridine synthase"/>
    <property type="match status" value="1"/>
</dbReference>
<evidence type="ECO:0000256" key="2">
    <source>
        <dbReference type="SAM" id="SignalP"/>
    </source>
</evidence>
<feature type="chain" id="PRO_5043844472" description="Pseudouridine synthase RsuA/RluA-like domain-containing protein" evidence="2">
    <location>
        <begin position="18"/>
        <end position="308"/>
    </location>
</feature>
<dbReference type="PANTHER" id="PTHR21600">
    <property type="entry name" value="MITOCHONDRIAL RNA PSEUDOURIDINE SYNTHASE"/>
    <property type="match status" value="1"/>
</dbReference>
<keyword evidence="2" id="KW-0732">Signal</keyword>
<protein>
    <recommendedName>
        <fullName evidence="3">Pseudouridine synthase RsuA/RluA-like domain-containing protein</fullName>
    </recommendedName>
</protein>
<dbReference type="SUPFAM" id="SSF55120">
    <property type="entry name" value="Pseudouridine synthase"/>
    <property type="match status" value="1"/>
</dbReference>
<dbReference type="InterPro" id="IPR050188">
    <property type="entry name" value="RluA_PseudoU_synthase"/>
</dbReference>
<dbReference type="AlphaFoldDB" id="A0AAW0SHM5"/>
<evidence type="ECO:0000256" key="1">
    <source>
        <dbReference type="ARBA" id="ARBA00010876"/>
    </source>
</evidence>
<reference evidence="4 5" key="1">
    <citation type="submission" date="2023-03" db="EMBL/GenBank/DDBJ databases">
        <title>High-quality genome of Scylla paramamosain provides insights in environmental adaptation.</title>
        <authorList>
            <person name="Zhang L."/>
        </authorList>
    </citation>
    <scope>NUCLEOTIDE SEQUENCE [LARGE SCALE GENOMIC DNA]</scope>
    <source>
        <strain evidence="4">LZ_2023a</strain>
        <tissue evidence="4">Muscle</tissue>
    </source>
</reference>
<accession>A0AAW0SHM5</accession>
<keyword evidence="5" id="KW-1185">Reference proteome</keyword>
<dbReference type="CDD" id="cd02869">
    <property type="entry name" value="PseudoU_synth_RluA_like"/>
    <property type="match status" value="1"/>
</dbReference>
<comment type="similarity">
    <text evidence="1">Belongs to the pseudouridine synthase RluA family.</text>
</comment>
<dbReference type="EMBL" id="JARAKH010000275">
    <property type="protein sequence ID" value="KAK8374643.1"/>
    <property type="molecule type" value="Genomic_DNA"/>
</dbReference>
<evidence type="ECO:0000259" key="3">
    <source>
        <dbReference type="Pfam" id="PF00849"/>
    </source>
</evidence>
<feature type="domain" description="Pseudouridine synthase RsuA/RluA-like" evidence="3">
    <location>
        <begin position="58"/>
        <end position="223"/>
    </location>
</feature>
<evidence type="ECO:0000313" key="4">
    <source>
        <dbReference type="EMBL" id="KAK8374643.1"/>
    </source>
</evidence>
<dbReference type="GO" id="GO:0003723">
    <property type="term" value="F:RNA binding"/>
    <property type="evidence" value="ECO:0007669"/>
    <property type="project" value="InterPro"/>
</dbReference>
<feature type="signal peptide" evidence="2">
    <location>
        <begin position="1"/>
        <end position="17"/>
    </location>
</feature>
<gene>
    <name evidence="4" type="ORF">O3P69_011917</name>
</gene>
<dbReference type="InterPro" id="IPR006145">
    <property type="entry name" value="PsdUridine_synth_RsuA/RluA"/>
</dbReference>
<organism evidence="4 5">
    <name type="scientific">Scylla paramamosain</name>
    <name type="common">Mud crab</name>
    <dbReference type="NCBI Taxonomy" id="85552"/>
    <lineage>
        <taxon>Eukaryota</taxon>
        <taxon>Metazoa</taxon>
        <taxon>Ecdysozoa</taxon>
        <taxon>Arthropoda</taxon>
        <taxon>Crustacea</taxon>
        <taxon>Multicrustacea</taxon>
        <taxon>Malacostraca</taxon>
        <taxon>Eumalacostraca</taxon>
        <taxon>Eucarida</taxon>
        <taxon>Decapoda</taxon>
        <taxon>Pleocyemata</taxon>
        <taxon>Brachyura</taxon>
        <taxon>Eubrachyura</taxon>
        <taxon>Portunoidea</taxon>
        <taxon>Portunidae</taxon>
        <taxon>Portuninae</taxon>
        <taxon>Scylla</taxon>
    </lineage>
</organism>
<sequence>MLWWKAMVAMMAERAVGAMLHRMAGRALLKLCFLVRYKLGHSLPATIDDIEILHHSPHYIVLNKRYDLLINSNDPDELTVQAQLRHLFPHLADKQLGHEFRFSHRLDFATSGLLCISLSKPAAKAVTKCFTKGEVDKYYLALVRGHLSQEMLDISLPIGDDMRPEWHKIKMATAQNPYVGPCKVAHTRLLVLQRGLYGDYPATKVLLKPSTGRRHQLRLHLSHLGHTIVGDFSYSNRRDMWPYRMFLHAHRLVLPSPLDYIDVQTKDPFTPEDPRNKWFPVETLNTLTEETYQRLNDARHHHCHGKNL</sequence>
<comment type="caution">
    <text evidence="4">The sequence shown here is derived from an EMBL/GenBank/DDBJ whole genome shotgun (WGS) entry which is preliminary data.</text>
</comment>
<dbReference type="GO" id="GO:0009982">
    <property type="term" value="F:pseudouridine synthase activity"/>
    <property type="evidence" value="ECO:0007669"/>
    <property type="project" value="InterPro"/>
</dbReference>
<dbReference type="Proteomes" id="UP001487740">
    <property type="component" value="Unassembled WGS sequence"/>
</dbReference>
<dbReference type="GO" id="GO:0000455">
    <property type="term" value="P:enzyme-directed rRNA pseudouridine synthesis"/>
    <property type="evidence" value="ECO:0007669"/>
    <property type="project" value="TreeGrafter"/>
</dbReference>
<dbReference type="PANTHER" id="PTHR21600:SF87">
    <property type="entry name" value="RNA PSEUDOURIDYLATE SYNTHASE DOMAIN-CONTAINING PROTEIN 1"/>
    <property type="match status" value="1"/>
</dbReference>
<name>A0AAW0SHM5_SCYPA</name>
<proteinExistence type="inferred from homology"/>
<dbReference type="InterPro" id="IPR020103">
    <property type="entry name" value="PsdUridine_synth_cat_dom_sf"/>
</dbReference>
<dbReference type="Pfam" id="PF00849">
    <property type="entry name" value="PseudoU_synth_2"/>
    <property type="match status" value="1"/>
</dbReference>